<dbReference type="EMBL" id="ANCE01000061">
    <property type="protein sequence ID" value="EMK25353.1"/>
    <property type="molecule type" value="Genomic_DNA"/>
</dbReference>
<evidence type="ECO:0000313" key="2">
    <source>
        <dbReference type="Proteomes" id="UP000011980"/>
    </source>
</evidence>
<name>M6F9A4_9LEPT</name>
<organism evidence="1 2">
    <name type="scientific">Leptospira kirschneri serovar Bulgarica str. Nikolaevo</name>
    <dbReference type="NCBI Taxonomy" id="1240687"/>
    <lineage>
        <taxon>Bacteria</taxon>
        <taxon>Pseudomonadati</taxon>
        <taxon>Spirochaetota</taxon>
        <taxon>Spirochaetia</taxon>
        <taxon>Leptospirales</taxon>
        <taxon>Leptospiraceae</taxon>
        <taxon>Leptospira</taxon>
    </lineage>
</organism>
<gene>
    <name evidence="1" type="ORF">LEP1GSC008_1852</name>
</gene>
<comment type="caution">
    <text evidence="1">The sequence shown here is derived from an EMBL/GenBank/DDBJ whole genome shotgun (WGS) entry which is preliminary data.</text>
</comment>
<dbReference type="Proteomes" id="UP000011980">
    <property type="component" value="Unassembled WGS sequence"/>
</dbReference>
<sequence length="68" mass="8227">MGTTTNRDFTSETSKMWELLQRNHVKTIPTYRIHSIFVMISKMAFPIKQEYTFFLKTKTYNHFLIIHL</sequence>
<evidence type="ECO:0000313" key="1">
    <source>
        <dbReference type="EMBL" id="EMK25353.1"/>
    </source>
</evidence>
<dbReference type="AlphaFoldDB" id="M6F9A4"/>
<reference evidence="1 2" key="1">
    <citation type="submission" date="2013-01" db="EMBL/GenBank/DDBJ databases">
        <authorList>
            <person name="Harkins D.M."/>
            <person name="Durkin A.S."/>
            <person name="Brinkac L.M."/>
            <person name="Haft D.H."/>
            <person name="Selengut J.D."/>
            <person name="Sanka R."/>
            <person name="DePew J."/>
            <person name="Purushe J."/>
            <person name="Galloway R.L."/>
            <person name="Vinetz J.M."/>
            <person name="Sutton G.G."/>
            <person name="Nierman W.C."/>
            <person name="Fouts D.E."/>
        </authorList>
    </citation>
    <scope>NUCLEOTIDE SEQUENCE [LARGE SCALE GENOMIC DNA]</scope>
    <source>
        <strain evidence="1 2">Nikolaevo</strain>
    </source>
</reference>
<proteinExistence type="predicted"/>
<protein>
    <submittedName>
        <fullName evidence="1">Uncharacterized protein</fullName>
    </submittedName>
</protein>
<accession>M6F9A4</accession>